<dbReference type="InterPro" id="IPR023214">
    <property type="entry name" value="HAD_sf"/>
</dbReference>
<name>A0A075V5I2_9PSEU</name>
<dbReference type="HOGENOM" id="CLU_045011_8_0_11"/>
<dbReference type="Gene3D" id="3.40.50.1000">
    <property type="entry name" value="HAD superfamily/HAD-like"/>
    <property type="match status" value="1"/>
</dbReference>
<evidence type="ECO:0000313" key="2">
    <source>
        <dbReference type="Proteomes" id="UP000028492"/>
    </source>
</evidence>
<organism evidence="1 2">
    <name type="scientific">Amycolatopsis japonica</name>
    <dbReference type="NCBI Taxonomy" id="208439"/>
    <lineage>
        <taxon>Bacteria</taxon>
        <taxon>Bacillati</taxon>
        <taxon>Actinomycetota</taxon>
        <taxon>Actinomycetes</taxon>
        <taxon>Pseudonocardiales</taxon>
        <taxon>Pseudonocardiaceae</taxon>
        <taxon>Amycolatopsis</taxon>
        <taxon>Amycolatopsis japonica group</taxon>
    </lineage>
</organism>
<dbReference type="PANTHER" id="PTHR46649">
    <property type="match status" value="1"/>
</dbReference>
<dbReference type="SFLD" id="SFLDS00003">
    <property type="entry name" value="Haloacid_Dehalogenase"/>
    <property type="match status" value="1"/>
</dbReference>
<dbReference type="Pfam" id="PF00702">
    <property type="entry name" value="Hydrolase"/>
    <property type="match status" value="1"/>
</dbReference>
<dbReference type="PANTHER" id="PTHR46649:SF4">
    <property type="entry name" value="HALOACID DEHALOGENASE-LIKE HYDROLASE (HAD) SUPERFAMILY PROTEIN"/>
    <property type="match status" value="1"/>
</dbReference>
<dbReference type="Proteomes" id="UP000028492">
    <property type="component" value="Chromosome"/>
</dbReference>
<dbReference type="STRING" id="208439.AJAP_38905"/>
<dbReference type="NCBIfam" id="TIGR01509">
    <property type="entry name" value="HAD-SF-IA-v3"/>
    <property type="match status" value="1"/>
</dbReference>
<protein>
    <recommendedName>
        <fullName evidence="3">Hydrolase</fullName>
    </recommendedName>
</protein>
<proteinExistence type="predicted"/>
<dbReference type="InterPro" id="IPR036412">
    <property type="entry name" value="HAD-like_sf"/>
</dbReference>
<dbReference type="AlphaFoldDB" id="A0A075V5I2"/>
<dbReference type="NCBIfam" id="TIGR01549">
    <property type="entry name" value="HAD-SF-IA-v1"/>
    <property type="match status" value="1"/>
</dbReference>
<evidence type="ECO:0000313" key="1">
    <source>
        <dbReference type="EMBL" id="AIG80563.1"/>
    </source>
</evidence>
<sequence length="261" mass="28949">MKGPFLANFARKGPFISHARGGRNPTIVANVDLVTFRAVLFDFSGTVFRLEQDETWLADLTDHEGESLDIEAQTELMRRMTAPVGQVVDLDEEHLYAWNHRDRDPVLHRKVYLEVLKQSGVPHADQALALYTRLIDPTQWTPYPDTEAVLKGVSGKGVKLGVLSNIAFDIRPAFGRRGWDAYVDEFILSFEVGAVKPEPEIFRAAVERLGVDPAETLMVGDSEEADGAARDIGCAFALVEPLPTTERPDALLSALRTHNVL</sequence>
<dbReference type="EMBL" id="CP008953">
    <property type="protein sequence ID" value="AIG80563.1"/>
    <property type="molecule type" value="Genomic_DNA"/>
</dbReference>
<evidence type="ECO:0008006" key="3">
    <source>
        <dbReference type="Google" id="ProtNLM"/>
    </source>
</evidence>
<reference evidence="1 2" key="1">
    <citation type="journal article" date="2014" name="J. Biotechnol.">
        <title>Complete genome sequence of the actinobacterium Amycolatopsis japonica MG417-CF17(T) (=DSM 44213T) producing (S,S)-N,N'-ethylenediaminedisuccinic acid.</title>
        <authorList>
            <person name="Stegmann E."/>
            <person name="Albersmeier A."/>
            <person name="Spohn M."/>
            <person name="Gert H."/>
            <person name="Weber T."/>
            <person name="Wohlleben W."/>
            <person name="Kalinowski J."/>
            <person name="Ruckert C."/>
        </authorList>
    </citation>
    <scope>NUCLEOTIDE SEQUENCE [LARGE SCALE GENOMIC DNA]</scope>
    <source>
        <strain evidence="2">MG417-CF17 (DSM 44213)</strain>
    </source>
</reference>
<dbReference type="KEGG" id="aja:AJAP_38905"/>
<gene>
    <name evidence="1" type="ORF">AJAP_38905</name>
</gene>
<dbReference type="InterPro" id="IPR006439">
    <property type="entry name" value="HAD-SF_hydro_IA"/>
</dbReference>
<dbReference type="SFLD" id="SFLDG01129">
    <property type="entry name" value="C1.5:_HAD__Beta-PGM__Phosphata"/>
    <property type="match status" value="1"/>
</dbReference>
<keyword evidence="2" id="KW-1185">Reference proteome</keyword>
<accession>A0A075V5I2</accession>
<dbReference type="eggNOG" id="COG1011">
    <property type="taxonomic scope" value="Bacteria"/>
</dbReference>
<dbReference type="SUPFAM" id="SSF56784">
    <property type="entry name" value="HAD-like"/>
    <property type="match status" value="1"/>
</dbReference>